<dbReference type="GO" id="GO:0009055">
    <property type="term" value="F:electron transfer activity"/>
    <property type="evidence" value="ECO:0007669"/>
    <property type="project" value="InterPro"/>
</dbReference>
<protein>
    <recommendedName>
        <fullName evidence="4">Succinate dehydrogenase cytochrome b556 subunit</fullName>
    </recommendedName>
</protein>
<keyword evidence="7 12" id="KW-0479">Metal-binding</keyword>
<dbReference type="Gene3D" id="1.20.1300.10">
    <property type="entry name" value="Fumarate reductase/succinate dehydrogenase, transmembrane subunit"/>
    <property type="match status" value="1"/>
</dbReference>
<name>A0A7G5IEM6_9SPHN</name>
<reference evidence="14 15" key="1">
    <citation type="submission" date="2020-07" db="EMBL/GenBank/DDBJ databases">
        <title>Complete genome sequence for Sandaracinobacter sp. M6.</title>
        <authorList>
            <person name="Tang Y."/>
            <person name="Liu Q."/>
            <person name="Guo Z."/>
            <person name="Lei P."/>
            <person name="Huang B."/>
        </authorList>
    </citation>
    <scope>NUCLEOTIDE SEQUENCE [LARGE SCALE GENOMIC DNA]</scope>
    <source>
        <strain evidence="14 15">M6</strain>
    </source>
</reference>
<dbReference type="KEGG" id="sand:H3309_10465"/>
<keyword evidence="8 13" id="KW-1133">Transmembrane helix</keyword>
<dbReference type="InterPro" id="IPR034804">
    <property type="entry name" value="SQR/QFR_C/D"/>
</dbReference>
<keyword evidence="6 13" id="KW-0812">Transmembrane</keyword>
<dbReference type="CDD" id="cd03499">
    <property type="entry name" value="SQR_TypeC_SdhC"/>
    <property type="match status" value="1"/>
</dbReference>
<dbReference type="NCBIfam" id="TIGR02970">
    <property type="entry name" value="succ_dehyd_cytB"/>
    <property type="match status" value="1"/>
</dbReference>
<evidence type="ECO:0000313" key="15">
    <source>
        <dbReference type="Proteomes" id="UP000515292"/>
    </source>
</evidence>
<comment type="subcellular location">
    <subcellularLocation>
        <location evidence="2">Membrane</location>
        <topology evidence="2">Multi-pass membrane protein</topology>
    </subcellularLocation>
</comment>
<dbReference type="InterPro" id="IPR000701">
    <property type="entry name" value="SuccDH_FuR_B_TM-su"/>
</dbReference>
<organism evidence="14 15">
    <name type="scientific">Sandaracinobacteroides saxicola</name>
    <dbReference type="NCBI Taxonomy" id="2759707"/>
    <lineage>
        <taxon>Bacteria</taxon>
        <taxon>Pseudomonadati</taxon>
        <taxon>Pseudomonadota</taxon>
        <taxon>Alphaproteobacteria</taxon>
        <taxon>Sphingomonadales</taxon>
        <taxon>Sphingosinicellaceae</taxon>
        <taxon>Sandaracinobacteroides</taxon>
    </lineage>
</organism>
<comment type="similarity">
    <text evidence="3">Belongs to the cytochrome b560 family.</text>
</comment>
<sequence length="133" mass="14477">MASARPTVRPLSPHLSIWKWKVHMAASIFHRVSGNALAFGALLLFGWWLFAAASGKEAYATFHEVATGWFGMLVGVGLSWMFWQHLLGGVRHLVMDGGTGYDLKTSKTVATLVFVGAAVMTALTWALILMKGN</sequence>
<evidence type="ECO:0000256" key="8">
    <source>
        <dbReference type="ARBA" id="ARBA00022989"/>
    </source>
</evidence>
<evidence type="ECO:0000313" key="14">
    <source>
        <dbReference type="EMBL" id="QMW21818.1"/>
    </source>
</evidence>
<dbReference type="GO" id="GO:0016020">
    <property type="term" value="C:membrane"/>
    <property type="evidence" value="ECO:0007669"/>
    <property type="project" value="UniProtKB-SubCell"/>
</dbReference>
<feature type="transmembrane region" description="Helical" evidence="13">
    <location>
        <begin position="28"/>
        <end position="50"/>
    </location>
</feature>
<dbReference type="PROSITE" id="PS01001">
    <property type="entry name" value="SDH_CYT_2"/>
    <property type="match status" value="1"/>
</dbReference>
<dbReference type="GO" id="GO:0046872">
    <property type="term" value="F:metal ion binding"/>
    <property type="evidence" value="ECO:0007669"/>
    <property type="project" value="UniProtKB-KW"/>
</dbReference>
<proteinExistence type="inferred from homology"/>
<evidence type="ECO:0000256" key="10">
    <source>
        <dbReference type="ARBA" id="ARBA00023136"/>
    </source>
</evidence>
<feature type="transmembrane region" description="Helical" evidence="13">
    <location>
        <begin position="109"/>
        <end position="130"/>
    </location>
</feature>
<keyword evidence="15" id="KW-1185">Reference proteome</keyword>
<dbReference type="EMBL" id="CP059851">
    <property type="protein sequence ID" value="QMW21818.1"/>
    <property type="molecule type" value="Genomic_DNA"/>
</dbReference>
<dbReference type="SUPFAM" id="SSF81343">
    <property type="entry name" value="Fumarate reductase respiratory complex transmembrane subunits"/>
    <property type="match status" value="1"/>
</dbReference>
<dbReference type="InterPro" id="IPR014314">
    <property type="entry name" value="Succ_DH_cytb556"/>
</dbReference>
<comment type="function">
    <text evidence="1">Membrane-anchoring subunit of succinate dehydrogenase (SDH).</text>
</comment>
<evidence type="ECO:0000256" key="6">
    <source>
        <dbReference type="ARBA" id="ARBA00022692"/>
    </source>
</evidence>
<evidence type="ECO:0000256" key="1">
    <source>
        <dbReference type="ARBA" id="ARBA00004050"/>
    </source>
</evidence>
<evidence type="ECO:0000256" key="9">
    <source>
        <dbReference type="ARBA" id="ARBA00023004"/>
    </source>
</evidence>
<evidence type="ECO:0000256" key="3">
    <source>
        <dbReference type="ARBA" id="ARBA00007244"/>
    </source>
</evidence>
<evidence type="ECO:0000256" key="12">
    <source>
        <dbReference type="PIRSR" id="PIRSR000178-1"/>
    </source>
</evidence>
<evidence type="ECO:0000256" key="5">
    <source>
        <dbReference type="ARBA" id="ARBA00022617"/>
    </source>
</evidence>
<evidence type="ECO:0000256" key="11">
    <source>
        <dbReference type="ARBA" id="ARBA00025912"/>
    </source>
</evidence>
<dbReference type="InterPro" id="IPR018495">
    <property type="entry name" value="Succ_DH_cyt_bsu_CS"/>
</dbReference>
<evidence type="ECO:0000256" key="7">
    <source>
        <dbReference type="ARBA" id="ARBA00022723"/>
    </source>
</evidence>
<evidence type="ECO:0000256" key="4">
    <source>
        <dbReference type="ARBA" id="ARBA00020076"/>
    </source>
</evidence>
<gene>
    <name evidence="14" type="primary">sdhC</name>
    <name evidence="14" type="ORF">H3309_10465</name>
</gene>
<dbReference type="PANTHER" id="PTHR10978:SF5">
    <property type="entry name" value="SUCCINATE DEHYDROGENASE CYTOCHROME B560 SUBUNIT, MITOCHONDRIAL"/>
    <property type="match status" value="1"/>
</dbReference>
<dbReference type="PROSITE" id="PS01000">
    <property type="entry name" value="SDH_CYT_1"/>
    <property type="match status" value="1"/>
</dbReference>
<dbReference type="Pfam" id="PF01127">
    <property type="entry name" value="Sdh_cyt"/>
    <property type="match status" value="1"/>
</dbReference>
<evidence type="ECO:0000256" key="13">
    <source>
        <dbReference type="SAM" id="Phobius"/>
    </source>
</evidence>
<comment type="cofactor">
    <cofactor evidence="12">
        <name>heme</name>
        <dbReference type="ChEBI" id="CHEBI:30413"/>
    </cofactor>
    <text evidence="12">The heme is bound between the two transmembrane subunits.</text>
</comment>
<dbReference type="PANTHER" id="PTHR10978">
    <property type="entry name" value="SUCCINATE DEHYDROGENASE CYTOCHROME B560 SUBUNIT"/>
    <property type="match status" value="1"/>
</dbReference>
<dbReference type="PIRSF" id="PIRSF000178">
    <property type="entry name" value="SDH_cyt_b560"/>
    <property type="match status" value="1"/>
</dbReference>
<keyword evidence="5 12" id="KW-0349">Heme</keyword>
<feature type="transmembrane region" description="Helical" evidence="13">
    <location>
        <begin position="62"/>
        <end position="83"/>
    </location>
</feature>
<dbReference type="Proteomes" id="UP000515292">
    <property type="component" value="Chromosome"/>
</dbReference>
<comment type="subunit">
    <text evidence="11">Part of an enzyme complex containing four subunits: a flavoprotein, an iron-sulfur protein, plus two membrane-anchoring proteins, SdhC and SdhD. The complex can form homotrimers.</text>
</comment>
<evidence type="ECO:0000256" key="2">
    <source>
        <dbReference type="ARBA" id="ARBA00004141"/>
    </source>
</evidence>
<feature type="binding site" description="axial binding residue" evidence="12">
    <location>
        <position position="85"/>
    </location>
    <ligand>
        <name>heme</name>
        <dbReference type="ChEBI" id="CHEBI:30413"/>
        <note>ligand shared with second transmembrane subunit</note>
    </ligand>
    <ligandPart>
        <name>Fe</name>
        <dbReference type="ChEBI" id="CHEBI:18248"/>
    </ligandPart>
</feature>
<keyword evidence="10 13" id="KW-0472">Membrane</keyword>
<keyword evidence="9 12" id="KW-0408">Iron</keyword>
<dbReference type="AlphaFoldDB" id="A0A7G5IEM6"/>
<accession>A0A7G5IEM6</accession>
<dbReference type="GO" id="GO:0006099">
    <property type="term" value="P:tricarboxylic acid cycle"/>
    <property type="evidence" value="ECO:0007669"/>
    <property type="project" value="InterPro"/>
</dbReference>